<evidence type="ECO:0000313" key="12">
    <source>
        <dbReference type="Proteomes" id="UP000005801"/>
    </source>
</evidence>
<dbReference type="InterPro" id="IPR050222">
    <property type="entry name" value="MATE_MdtK"/>
</dbReference>
<reference evidence="11 12" key="1">
    <citation type="submission" date="2007-06" db="EMBL/GenBank/DDBJ databases">
        <authorList>
            <person name="Shimkets L."/>
            <person name="Ferriera S."/>
            <person name="Johnson J."/>
            <person name="Kravitz S."/>
            <person name="Beeson K."/>
            <person name="Sutton G."/>
            <person name="Rogers Y.-H."/>
            <person name="Friedman R."/>
            <person name="Frazier M."/>
            <person name="Venter J.C."/>
        </authorList>
    </citation>
    <scope>NUCLEOTIDE SEQUENCE [LARGE SCALE GENOMIC DNA]</scope>
    <source>
        <strain evidence="11 12">SIR-1</strain>
    </source>
</reference>
<dbReference type="CDD" id="cd13131">
    <property type="entry name" value="MATE_NorM_like"/>
    <property type="match status" value="1"/>
</dbReference>
<dbReference type="GO" id="GO:0005886">
    <property type="term" value="C:plasma membrane"/>
    <property type="evidence" value="ECO:0007669"/>
    <property type="project" value="UniProtKB-SubCell"/>
</dbReference>
<evidence type="ECO:0000256" key="2">
    <source>
        <dbReference type="ARBA" id="ARBA00022448"/>
    </source>
</evidence>
<protein>
    <recommendedName>
        <fullName evidence="9">Multidrug-efflux transporter</fullName>
    </recommendedName>
</protein>
<name>A6G244_9BACT</name>
<evidence type="ECO:0000256" key="6">
    <source>
        <dbReference type="ARBA" id="ARBA00022989"/>
    </source>
</evidence>
<feature type="transmembrane region" description="Helical" evidence="10">
    <location>
        <begin position="362"/>
        <end position="381"/>
    </location>
</feature>
<dbReference type="InterPro" id="IPR002528">
    <property type="entry name" value="MATE_fam"/>
</dbReference>
<dbReference type="eggNOG" id="COG0534">
    <property type="taxonomic scope" value="Bacteria"/>
</dbReference>
<dbReference type="InterPro" id="IPR048279">
    <property type="entry name" value="MdtK-like"/>
</dbReference>
<dbReference type="AlphaFoldDB" id="A6G244"/>
<keyword evidence="3" id="KW-0050">Antiport</keyword>
<feature type="transmembrane region" description="Helical" evidence="10">
    <location>
        <begin position="401"/>
        <end position="422"/>
    </location>
</feature>
<comment type="caution">
    <text evidence="11">The sequence shown here is derived from an EMBL/GenBank/DDBJ whole genome shotgun (WGS) entry which is preliminary data.</text>
</comment>
<evidence type="ECO:0000256" key="8">
    <source>
        <dbReference type="ARBA" id="ARBA00023136"/>
    </source>
</evidence>
<keyword evidence="5 10" id="KW-0812">Transmembrane</keyword>
<evidence type="ECO:0000256" key="5">
    <source>
        <dbReference type="ARBA" id="ARBA00022692"/>
    </source>
</evidence>
<dbReference type="GO" id="GO:0042910">
    <property type="term" value="F:xenobiotic transmembrane transporter activity"/>
    <property type="evidence" value="ECO:0007669"/>
    <property type="project" value="InterPro"/>
</dbReference>
<dbReference type="Pfam" id="PF01554">
    <property type="entry name" value="MatE"/>
    <property type="match status" value="2"/>
</dbReference>
<feature type="transmembrane region" description="Helical" evidence="10">
    <location>
        <begin position="23"/>
        <end position="43"/>
    </location>
</feature>
<evidence type="ECO:0000256" key="4">
    <source>
        <dbReference type="ARBA" id="ARBA00022475"/>
    </source>
</evidence>
<evidence type="ECO:0000313" key="11">
    <source>
        <dbReference type="EMBL" id="EDM80013.1"/>
    </source>
</evidence>
<sequence length="466" mass="49454">MSATPPSSDSGDAAEATSLARKLVRIAVPVALTQLGIMGFNFVDTIMLGRVGVFALDASALGTLWFLGTTMFGIGVIMGLDPILTQAHGRGDAKRQGQGLHWGLITATWLSLPLIALGWLTEEALVALGQDAELAAAAETYVRVQVWSIPPLLWFFTMRQYLQAREIVAPALWVTLIANVFNVGANEALIFGHFADLGLPALGLRGAGVATGLTRTFTCVALAAWILRRRLYAGAWHPWSRESFDAEGLLKVLRFGAPVGLQYTVEVWAFQATTLLAGTLGREALAAHTIVLNLTSVTFMVPLGISFGASTVVGNLIGSGRLRDAQRSAWIGVLMGAGVMSLSAVMMVSCRELLPLAYTREAEIVALAATLLPITACFQIFDGVQVVGSGVLRGMGDTVPAAGFNLFAYFGLALPLAGYLVLRRGYGLPALWVAMALGLAVVAVAMVAWIYWRGPARRPGLASKAE</sequence>
<keyword evidence="2" id="KW-0813">Transport</keyword>
<feature type="transmembrane region" description="Helical" evidence="10">
    <location>
        <begin position="100"/>
        <end position="120"/>
    </location>
</feature>
<feature type="transmembrane region" description="Helical" evidence="10">
    <location>
        <begin position="207"/>
        <end position="227"/>
    </location>
</feature>
<feature type="transmembrane region" description="Helical" evidence="10">
    <location>
        <begin position="63"/>
        <end position="80"/>
    </location>
</feature>
<evidence type="ECO:0000256" key="9">
    <source>
        <dbReference type="ARBA" id="ARBA00031636"/>
    </source>
</evidence>
<feature type="transmembrane region" description="Helical" evidence="10">
    <location>
        <begin position="329"/>
        <end position="350"/>
    </location>
</feature>
<accession>A6G244</accession>
<dbReference type="GO" id="GO:0006811">
    <property type="term" value="P:monoatomic ion transport"/>
    <property type="evidence" value="ECO:0007669"/>
    <property type="project" value="UniProtKB-KW"/>
</dbReference>
<feature type="transmembrane region" description="Helical" evidence="10">
    <location>
        <begin position="140"/>
        <end position="158"/>
    </location>
</feature>
<dbReference type="PANTHER" id="PTHR43298:SF2">
    <property type="entry name" value="FMN_FAD EXPORTER YEEO-RELATED"/>
    <property type="match status" value="1"/>
</dbReference>
<proteinExistence type="predicted"/>
<keyword evidence="12" id="KW-1185">Reference proteome</keyword>
<keyword evidence="8 10" id="KW-0472">Membrane</keyword>
<dbReference type="RefSeq" id="WP_006970793.1">
    <property type="nucleotide sequence ID" value="NZ_ABCS01000014.1"/>
</dbReference>
<dbReference type="Proteomes" id="UP000005801">
    <property type="component" value="Unassembled WGS sequence"/>
</dbReference>
<evidence type="ECO:0000256" key="1">
    <source>
        <dbReference type="ARBA" id="ARBA00004651"/>
    </source>
</evidence>
<dbReference type="GO" id="GO:0015297">
    <property type="term" value="F:antiporter activity"/>
    <property type="evidence" value="ECO:0007669"/>
    <property type="project" value="UniProtKB-KW"/>
</dbReference>
<organism evidence="11 12">
    <name type="scientific">Plesiocystis pacifica SIR-1</name>
    <dbReference type="NCBI Taxonomy" id="391625"/>
    <lineage>
        <taxon>Bacteria</taxon>
        <taxon>Pseudomonadati</taxon>
        <taxon>Myxococcota</taxon>
        <taxon>Polyangia</taxon>
        <taxon>Nannocystales</taxon>
        <taxon>Nannocystaceae</taxon>
        <taxon>Plesiocystis</taxon>
    </lineage>
</organism>
<feature type="transmembrane region" description="Helical" evidence="10">
    <location>
        <begin position="170"/>
        <end position="195"/>
    </location>
</feature>
<dbReference type="EMBL" id="ABCS01000014">
    <property type="protein sequence ID" value="EDM80013.1"/>
    <property type="molecule type" value="Genomic_DNA"/>
</dbReference>
<keyword evidence="6 10" id="KW-1133">Transmembrane helix</keyword>
<dbReference type="STRING" id="391625.PPSIR1_20339"/>
<evidence type="ECO:0000256" key="10">
    <source>
        <dbReference type="SAM" id="Phobius"/>
    </source>
</evidence>
<evidence type="ECO:0000256" key="7">
    <source>
        <dbReference type="ARBA" id="ARBA00023065"/>
    </source>
</evidence>
<feature type="transmembrane region" description="Helical" evidence="10">
    <location>
        <begin position="290"/>
        <end position="317"/>
    </location>
</feature>
<comment type="subcellular location">
    <subcellularLocation>
        <location evidence="1">Cell membrane</location>
        <topology evidence="1">Multi-pass membrane protein</topology>
    </subcellularLocation>
</comment>
<dbReference type="NCBIfam" id="TIGR00797">
    <property type="entry name" value="matE"/>
    <property type="match status" value="1"/>
</dbReference>
<gene>
    <name evidence="11" type="ORF">PPSIR1_20339</name>
</gene>
<dbReference type="PANTHER" id="PTHR43298">
    <property type="entry name" value="MULTIDRUG RESISTANCE PROTEIN NORM-RELATED"/>
    <property type="match status" value="1"/>
</dbReference>
<keyword evidence="4" id="KW-1003">Cell membrane</keyword>
<feature type="transmembrane region" description="Helical" evidence="10">
    <location>
        <begin position="429"/>
        <end position="452"/>
    </location>
</feature>
<evidence type="ECO:0000256" key="3">
    <source>
        <dbReference type="ARBA" id="ARBA00022449"/>
    </source>
</evidence>
<dbReference type="OrthoDB" id="9780160at2"/>
<dbReference type="PIRSF" id="PIRSF006603">
    <property type="entry name" value="DinF"/>
    <property type="match status" value="1"/>
</dbReference>
<keyword evidence="7" id="KW-0406">Ion transport</keyword>